<feature type="region of interest" description="Disordered" evidence="2">
    <location>
        <begin position="182"/>
        <end position="209"/>
    </location>
</feature>
<dbReference type="RefSeq" id="XP_018125077.1">
    <property type="nucleotide sequence ID" value="XM_018280068.2"/>
</dbReference>
<gene>
    <name evidence="3" type="ORF">VE01_10675</name>
</gene>
<evidence type="ECO:0000256" key="2">
    <source>
        <dbReference type="SAM" id="MobiDB-lite"/>
    </source>
</evidence>
<organism evidence="3 4">
    <name type="scientific">Pseudogymnoascus verrucosus</name>
    <dbReference type="NCBI Taxonomy" id="342668"/>
    <lineage>
        <taxon>Eukaryota</taxon>
        <taxon>Fungi</taxon>
        <taxon>Dikarya</taxon>
        <taxon>Ascomycota</taxon>
        <taxon>Pezizomycotina</taxon>
        <taxon>Leotiomycetes</taxon>
        <taxon>Thelebolales</taxon>
        <taxon>Thelebolaceae</taxon>
        <taxon>Pseudogymnoascus</taxon>
    </lineage>
</organism>
<reference evidence="3 4" key="1">
    <citation type="submission" date="2016-03" db="EMBL/GenBank/DDBJ databases">
        <title>Comparative genomics of Pseudogymnoascus destructans, the fungus causing white-nose syndrome of bats.</title>
        <authorList>
            <person name="Palmer J.M."/>
            <person name="Drees K.P."/>
            <person name="Foster J.T."/>
            <person name="Lindner D.L."/>
        </authorList>
    </citation>
    <scope>NUCLEOTIDE SEQUENCE [LARGE SCALE GENOMIC DNA]</scope>
    <source>
        <strain evidence="3 4">UAMH 10579</strain>
    </source>
</reference>
<dbReference type="OrthoDB" id="3440338at2759"/>
<keyword evidence="1" id="KW-0175">Coiled coil</keyword>
<sequence length="453" mass="50458">MPSIRESEGDRYSAPRCRADLVEALVITPGPFDDTRIDDEMFDTRQANDATTRTFKSTILRVLMQVNFLVIRGLALGNLPEEARTTLDTFFTNDYINLGDNVPGVYVNYIVDENGIAPTKADIIEILAVMREYLGNDSEVLAEQVDAQFGGSRKEWRYAHKPETKRVQAAFIKGMEKRLGIPKGADAQDSAGSEADIKVEAEPAGSEVDVKVEAHSDADADADAPSRVPATAYAQSDDDMDTPIPCGISEVGFSITPLKRIQDHQKHTNSNSIMNLFEAAARYLFGNRYAIQGYVVARVVDPTLAGLSEAVISRLACSYTDWGGGFNGKLAGLSVHGLNNMPTVLADTKLTREAWITHEANEDMANVEDERVRVQERIAFLEQRIASRHDRHNYATERCIDAAEAYLLQSGRRADAYEKIKEEKEKWEEFKRKAEEEKDPDWLKKVRDVCGAT</sequence>
<dbReference type="GeneID" id="28844061"/>
<keyword evidence="4" id="KW-1185">Reference proteome</keyword>
<evidence type="ECO:0000256" key="1">
    <source>
        <dbReference type="SAM" id="Coils"/>
    </source>
</evidence>
<protein>
    <submittedName>
        <fullName evidence="3">Uncharacterized protein</fullName>
    </submittedName>
</protein>
<proteinExistence type="predicted"/>
<dbReference type="Proteomes" id="UP000091956">
    <property type="component" value="Unassembled WGS sequence"/>
</dbReference>
<evidence type="ECO:0000313" key="4">
    <source>
        <dbReference type="Proteomes" id="UP000091956"/>
    </source>
</evidence>
<feature type="coiled-coil region" evidence="1">
    <location>
        <begin position="357"/>
        <end position="384"/>
    </location>
</feature>
<reference evidence="4" key="2">
    <citation type="journal article" date="2018" name="Nat. Commun.">
        <title>Extreme sensitivity to ultraviolet light in the fungal pathogen causing white-nose syndrome of bats.</title>
        <authorList>
            <person name="Palmer J.M."/>
            <person name="Drees K.P."/>
            <person name="Foster J.T."/>
            <person name="Lindner D.L."/>
        </authorList>
    </citation>
    <scope>NUCLEOTIDE SEQUENCE [LARGE SCALE GENOMIC DNA]</scope>
    <source>
        <strain evidence="4">UAMH 10579</strain>
    </source>
</reference>
<dbReference type="EMBL" id="KV460302">
    <property type="protein sequence ID" value="OBT91344.1"/>
    <property type="molecule type" value="Genomic_DNA"/>
</dbReference>
<evidence type="ECO:0000313" key="3">
    <source>
        <dbReference type="EMBL" id="OBT91344.1"/>
    </source>
</evidence>
<dbReference type="AlphaFoldDB" id="A0A1B8G691"/>
<accession>A0A1B8G691</accession>
<name>A0A1B8G691_9PEZI</name>